<protein>
    <submittedName>
        <fullName evidence="2">Uncharacterized protein</fullName>
    </submittedName>
</protein>
<keyword evidence="3" id="KW-1185">Reference proteome</keyword>
<evidence type="ECO:0000313" key="3">
    <source>
        <dbReference type="Proteomes" id="UP000242188"/>
    </source>
</evidence>
<dbReference type="Proteomes" id="UP000242188">
    <property type="component" value="Unassembled WGS sequence"/>
</dbReference>
<gene>
    <name evidence="2" type="ORF">KP79_PYT01979</name>
</gene>
<feature type="signal peptide" evidence="1">
    <location>
        <begin position="1"/>
        <end position="26"/>
    </location>
</feature>
<dbReference type="InterPro" id="IPR045860">
    <property type="entry name" value="Snake_toxin-like_sf"/>
</dbReference>
<proteinExistence type="predicted"/>
<evidence type="ECO:0000256" key="1">
    <source>
        <dbReference type="SAM" id="SignalP"/>
    </source>
</evidence>
<sequence>MHAAVLQSKCVLIILLSVIVSVFSTGQKCLACTNISRPWFCDNYIHCEEGEICHIRKISTRNGHVQYTSGCISDRSCAVDGSLHGSFGTPYGHVTCVECCNGDFCNNKGCGDPGPPGRDMRGPLCFRCDNMTSSVNCRTLTSCSSDQVCSINKSMVDGSSVFTSGCVLKTTCPQPQYLLGRDAASREQDQPASLCHSCCSNDYCNTECQRSF</sequence>
<dbReference type="OrthoDB" id="6152554at2759"/>
<keyword evidence="1" id="KW-0732">Signal</keyword>
<accession>A0A210Q2J1</accession>
<dbReference type="SUPFAM" id="SSF57302">
    <property type="entry name" value="Snake toxin-like"/>
    <property type="match status" value="2"/>
</dbReference>
<feature type="chain" id="PRO_5011990196" evidence="1">
    <location>
        <begin position="27"/>
        <end position="212"/>
    </location>
</feature>
<reference evidence="2 3" key="1">
    <citation type="journal article" date="2017" name="Nat. Ecol. Evol.">
        <title>Scallop genome provides insights into evolution of bilaterian karyotype and development.</title>
        <authorList>
            <person name="Wang S."/>
            <person name="Zhang J."/>
            <person name="Jiao W."/>
            <person name="Li J."/>
            <person name="Xun X."/>
            <person name="Sun Y."/>
            <person name="Guo X."/>
            <person name="Huan P."/>
            <person name="Dong B."/>
            <person name="Zhang L."/>
            <person name="Hu X."/>
            <person name="Sun X."/>
            <person name="Wang J."/>
            <person name="Zhao C."/>
            <person name="Wang Y."/>
            <person name="Wang D."/>
            <person name="Huang X."/>
            <person name="Wang R."/>
            <person name="Lv J."/>
            <person name="Li Y."/>
            <person name="Zhang Z."/>
            <person name="Liu B."/>
            <person name="Lu W."/>
            <person name="Hui Y."/>
            <person name="Liang J."/>
            <person name="Zhou Z."/>
            <person name="Hou R."/>
            <person name="Li X."/>
            <person name="Liu Y."/>
            <person name="Li H."/>
            <person name="Ning X."/>
            <person name="Lin Y."/>
            <person name="Zhao L."/>
            <person name="Xing Q."/>
            <person name="Dou J."/>
            <person name="Li Y."/>
            <person name="Mao J."/>
            <person name="Guo H."/>
            <person name="Dou H."/>
            <person name="Li T."/>
            <person name="Mu C."/>
            <person name="Jiang W."/>
            <person name="Fu Q."/>
            <person name="Fu X."/>
            <person name="Miao Y."/>
            <person name="Liu J."/>
            <person name="Yu Q."/>
            <person name="Li R."/>
            <person name="Liao H."/>
            <person name="Li X."/>
            <person name="Kong Y."/>
            <person name="Jiang Z."/>
            <person name="Chourrout D."/>
            <person name="Li R."/>
            <person name="Bao Z."/>
        </authorList>
    </citation>
    <scope>NUCLEOTIDE SEQUENCE [LARGE SCALE GENOMIC DNA]</scope>
    <source>
        <strain evidence="2 3">PY_sf001</strain>
    </source>
</reference>
<dbReference type="EMBL" id="NEDP02005191">
    <property type="protein sequence ID" value="OWF42961.1"/>
    <property type="molecule type" value="Genomic_DNA"/>
</dbReference>
<organism evidence="2 3">
    <name type="scientific">Mizuhopecten yessoensis</name>
    <name type="common">Japanese scallop</name>
    <name type="synonym">Patinopecten yessoensis</name>
    <dbReference type="NCBI Taxonomy" id="6573"/>
    <lineage>
        <taxon>Eukaryota</taxon>
        <taxon>Metazoa</taxon>
        <taxon>Spiralia</taxon>
        <taxon>Lophotrochozoa</taxon>
        <taxon>Mollusca</taxon>
        <taxon>Bivalvia</taxon>
        <taxon>Autobranchia</taxon>
        <taxon>Pteriomorphia</taxon>
        <taxon>Pectinida</taxon>
        <taxon>Pectinoidea</taxon>
        <taxon>Pectinidae</taxon>
        <taxon>Mizuhopecten</taxon>
    </lineage>
</organism>
<name>A0A210Q2J1_MIZYE</name>
<dbReference type="AlphaFoldDB" id="A0A210Q2J1"/>
<comment type="caution">
    <text evidence="2">The sequence shown here is derived from an EMBL/GenBank/DDBJ whole genome shotgun (WGS) entry which is preliminary data.</text>
</comment>
<evidence type="ECO:0000313" key="2">
    <source>
        <dbReference type="EMBL" id="OWF42961.1"/>
    </source>
</evidence>